<dbReference type="GO" id="GO:0006412">
    <property type="term" value="P:translation"/>
    <property type="evidence" value="ECO:0007669"/>
    <property type="project" value="InterPro"/>
</dbReference>
<keyword evidence="1" id="KW-1133">Transmembrane helix</keyword>
<keyword evidence="2" id="KW-0496">Mitochondrion</keyword>
<evidence type="ECO:0000313" key="2">
    <source>
        <dbReference type="EMBL" id="QTT61036.1"/>
    </source>
</evidence>
<reference evidence="2" key="1">
    <citation type="journal article" date="2021" name="Front. Mar. Sci.">
        <title>Molecular phylogenetic and evolutionary analyses of Euplotes species living in freshwater and marine habitats: a mitogenomic perspective.</title>
        <authorList>
            <person name="Huang N."/>
            <person name="Chen S."/>
            <person name="Miao M."/>
        </authorList>
    </citation>
    <scope>NUCLEOTIDE SEQUENCE</scope>
</reference>
<gene>
    <name evidence="2" type="primary">rpl16</name>
</gene>
<accession>A0A8A9WR48</accession>
<feature type="transmembrane region" description="Helical" evidence="1">
    <location>
        <begin position="121"/>
        <end position="140"/>
    </location>
</feature>
<name>A0A8A9WR48_EUPAE</name>
<evidence type="ECO:0000256" key="1">
    <source>
        <dbReference type="SAM" id="Phobius"/>
    </source>
</evidence>
<keyword evidence="1" id="KW-0812">Transmembrane</keyword>
<keyword evidence="1" id="KW-0472">Membrane</keyword>
<geneLocation type="mitochondrion" evidence="2"/>
<dbReference type="GO" id="GO:0005840">
    <property type="term" value="C:ribosome"/>
    <property type="evidence" value="ECO:0007669"/>
    <property type="project" value="UniProtKB-KW"/>
</dbReference>
<keyword evidence="2" id="KW-0689">Ribosomal protein</keyword>
<sequence length="154" mass="19225">MYIYINFFKKSFYSKHSKYWYLTTYNKQKLFFGNSTYRAKQLLILTLNFLIKFILFLKKITRKSDKSLRYFWLIPKSLLIIRFKNKGARMGKGKGKQLIKIQKIFHHTNFIEFYGIRLGRLNYFLFYLNLRFIQCFYLYYSQFNWAWKLIYFFI</sequence>
<dbReference type="GO" id="GO:0003735">
    <property type="term" value="F:structural constituent of ribosome"/>
    <property type="evidence" value="ECO:0007669"/>
    <property type="project" value="InterPro"/>
</dbReference>
<dbReference type="SUPFAM" id="SSF54686">
    <property type="entry name" value="Ribosomal protein L16p/L10e"/>
    <property type="match status" value="1"/>
</dbReference>
<dbReference type="AlphaFoldDB" id="A0A8A9WR48"/>
<protein>
    <submittedName>
        <fullName evidence="2">Ribosomal protein L16</fullName>
    </submittedName>
</protein>
<keyword evidence="2" id="KW-0687">Ribonucleoprotein</keyword>
<dbReference type="EMBL" id="MT665958">
    <property type="protein sequence ID" value="QTT61036.1"/>
    <property type="molecule type" value="Genomic_DNA"/>
</dbReference>
<feature type="transmembrane region" description="Helical" evidence="1">
    <location>
        <begin position="39"/>
        <end position="57"/>
    </location>
</feature>
<proteinExistence type="predicted"/>
<organism evidence="2">
    <name type="scientific">Euplotes aediculatus</name>
    <name type="common">Ciliate</name>
    <dbReference type="NCBI Taxonomy" id="5940"/>
    <lineage>
        <taxon>Eukaryota</taxon>
        <taxon>Sar</taxon>
        <taxon>Alveolata</taxon>
        <taxon>Ciliophora</taxon>
        <taxon>Intramacronucleata</taxon>
        <taxon>Spirotrichea</taxon>
        <taxon>Hypotrichia</taxon>
        <taxon>Euplotida</taxon>
        <taxon>Euplotidae</taxon>
        <taxon>Euplotes</taxon>
    </lineage>
</organism>
<dbReference type="InterPro" id="IPR036920">
    <property type="entry name" value="Ribosomal_uL16_sf"/>
</dbReference>